<proteinExistence type="predicted"/>
<evidence type="ECO:0000256" key="4">
    <source>
        <dbReference type="ARBA" id="ARBA00023212"/>
    </source>
</evidence>
<sequence>MEEDPVELVVPEPIPEPTPSAPPEEVEKEEQPAQPTPPAEPTTAAPPQHPFLDRKDFYIPPASRLPEGSELALAKAFLMTQSEKSNLNLYDHLTEVIVRILETRPGNVVDAFETLSADIKRSHFVVDRPNAPGAFQKASEVAPANEIGAAQVKLFEKSGLEEPGDPEAFGEIPDIMDLSNLWEWAGVSLGKEETFMLFLSLKSLVTSKPLQSVRLWGKILGAKANYLIIEGELKEGAVDEDAPQVEEEVQENAEEKKEAEEDEDVPKRKEKPVIPLPREERVGVNKYVYYVCNYAGGPWTRLPDVIPEKLQASRRIRKFFTGDLNHKIVSYPPFNDTEAQYLRCQIARISAATVVSPSGYYTFDQEDENEDEENPQPQNIIINPEFESLSPEQLIDPANWVHHVPYILPQGRVTWENPLGQKGEEEANEDEDEEEGSDAGEGEEERENVEPETGPGILSPLSSDEGP</sequence>
<dbReference type="InParanoid" id="A0A0L0HLR3"/>
<dbReference type="GO" id="GO:0035082">
    <property type="term" value="P:axoneme assembly"/>
    <property type="evidence" value="ECO:0007669"/>
    <property type="project" value="TreeGrafter"/>
</dbReference>
<dbReference type="Pfam" id="PF04712">
    <property type="entry name" value="Radial_spoke"/>
    <property type="match status" value="1"/>
</dbReference>
<evidence type="ECO:0000256" key="5">
    <source>
        <dbReference type="ARBA" id="ARBA00023273"/>
    </source>
</evidence>
<feature type="region of interest" description="Disordered" evidence="6">
    <location>
        <begin position="1"/>
        <end position="56"/>
    </location>
</feature>
<evidence type="ECO:0008006" key="9">
    <source>
        <dbReference type="Google" id="ProtNLM"/>
    </source>
</evidence>
<feature type="compositionally biased region" description="Pro residues" evidence="6">
    <location>
        <begin position="12"/>
        <end position="22"/>
    </location>
</feature>
<protein>
    <recommendedName>
        <fullName evidence="9">Radial spokehead-like protein</fullName>
    </recommendedName>
</protein>
<dbReference type="GO" id="GO:0060294">
    <property type="term" value="P:cilium movement involved in cell motility"/>
    <property type="evidence" value="ECO:0007669"/>
    <property type="project" value="InterPro"/>
</dbReference>
<feature type="region of interest" description="Disordered" evidence="6">
    <location>
        <begin position="239"/>
        <end position="271"/>
    </location>
</feature>
<name>A0A0L0HLR3_SPIPD</name>
<dbReference type="OMA" id="CVYFGNG"/>
<dbReference type="eggNOG" id="ENOG502QSU4">
    <property type="taxonomic scope" value="Eukaryota"/>
</dbReference>
<evidence type="ECO:0000256" key="2">
    <source>
        <dbReference type="ARBA" id="ARBA00022490"/>
    </source>
</evidence>
<reference evidence="7 8" key="1">
    <citation type="submission" date="2009-08" db="EMBL/GenBank/DDBJ databases">
        <title>The Genome Sequence of Spizellomyces punctatus strain DAOM BR117.</title>
        <authorList>
            <consortium name="The Broad Institute Genome Sequencing Platform"/>
            <person name="Russ C."/>
            <person name="Cuomo C."/>
            <person name="Shea T."/>
            <person name="Young S.K."/>
            <person name="Zeng Q."/>
            <person name="Koehrsen M."/>
            <person name="Haas B."/>
            <person name="Borodovsky M."/>
            <person name="Guigo R."/>
            <person name="Alvarado L."/>
            <person name="Berlin A."/>
            <person name="Bochicchio J."/>
            <person name="Borenstein D."/>
            <person name="Chapman S."/>
            <person name="Chen Z."/>
            <person name="Engels R."/>
            <person name="Freedman E."/>
            <person name="Gellesch M."/>
            <person name="Goldberg J."/>
            <person name="Griggs A."/>
            <person name="Gujja S."/>
            <person name="Heiman D."/>
            <person name="Hepburn T."/>
            <person name="Howarth C."/>
            <person name="Jen D."/>
            <person name="Larson L."/>
            <person name="Lewis B."/>
            <person name="Mehta T."/>
            <person name="Park D."/>
            <person name="Pearson M."/>
            <person name="Roberts A."/>
            <person name="Saif S."/>
            <person name="Shenoy N."/>
            <person name="Sisk P."/>
            <person name="Stolte C."/>
            <person name="Sykes S."/>
            <person name="Thomson T."/>
            <person name="Walk T."/>
            <person name="White J."/>
            <person name="Yandava C."/>
            <person name="Burger G."/>
            <person name="Gray M.W."/>
            <person name="Holland P.W.H."/>
            <person name="King N."/>
            <person name="Lang F.B.F."/>
            <person name="Roger A.J."/>
            <person name="Ruiz-Trillo I."/>
            <person name="Lander E."/>
            <person name="Nusbaum C."/>
        </authorList>
    </citation>
    <scope>NUCLEOTIDE SEQUENCE [LARGE SCALE GENOMIC DNA]</scope>
    <source>
        <strain evidence="7 8">DAOM BR117</strain>
    </source>
</reference>
<accession>A0A0L0HLR3</accession>
<evidence type="ECO:0000256" key="1">
    <source>
        <dbReference type="ARBA" id="ARBA00004430"/>
    </source>
</evidence>
<dbReference type="GeneID" id="27687140"/>
<dbReference type="VEuPathDB" id="FungiDB:SPPG_03635"/>
<dbReference type="PANTHER" id="PTHR13159:SF0">
    <property type="entry name" value="RADIAL SPOKE HEAD 6 HOMOLOG A"/>
    <property type="match status" value="1"/>
</dbReference>
<evidence type="ECO:0000256" key="3">
    <source>
        <dbReference type="ARBA" id="ARBA00023069"/>
    </source>
</evidence>
<feature type="compositionally biased region" description="Acidic residues" evidence="6">
    <location>
        <begin position="239"/>
        <end position="252"/>
    </location>
</feature>
<gene>
    <name evidence="7" type="ORF">SPPG_03635</name>
</gene>
<dbReference type="AlphaFoldDB" id="A0A0L0HLR3"/>
<dbReference type="STRING" id="645134.A0A0L0HLR3"/>
<keyword evidence="5" id="KW-0966">Cell projection</keyword>
<evidence type="ECO:0000313" key="8">
    <source>
        <dbReference type="Proteomes" id="UP000053201"/>
    </source>
</evidence>
<feature type="region of interest" description="Disordered" evidence="6">
    <location>
        <begin position="416"/>
        <end position="467"/>
    </location>
</feature>
<dbReference type="Proteomes" id="UP000053201">
    <property type="component" value="Unassembled WGS sequence"/>
</dbReference>
<dbReference type="PANTHER" id="PTHR13159">
    <property type="entry name" value="RADIAL SPOKEHEAD-RELATED"/>
    <property type="match status" value="1"/>
</dbReference>
<dbReference type="GO" id="GO:0001534">
    <property type="term" value="C:radial spoke"/>
    <property type="evidence" value="ECO:0007669"/>
    <property type="project" value="InterPro"/>
</dbReference>
<dbReference type="RefSeq" id="XP_016609884.1">
    <property type="nucleotide sequence ID" value="XM_016751896.1"/>
</dbReference>
<organism evidence="7 8">
    <name type="scientific">Spizellomyces punctatus (strain DAOM BR117)</name>
    <dbReference type="NCBI Taxonomy" id="645134"/>
    <lineage>
        <taxon>Eukaryota</taxon>
        <taxon>Fungi</taxon>
        <taxon>Fungi incertae sedis</taxon>
        <taxon>Chytridiomycota</taxon>
        <taxon>Chytridiomycota incertae sedis</taxon>
        <taxon>Chytridiomycetes</taxon>
        <taxon>Spizellomycetales</taxon>
        <taxon>Spizellomycetaceae</taxon>
        <taxon>Spizellomyces</taxon>
    </lineage>
</organism>
<keyword evidence="2" id="KW-0963">Cytoplasm</keyword>
<comment type="subcellular location">
    <subcellularLocation>
        <location evidence="1">Cytoplasm</location>
        <location evidence="1">Cytoskeleton</location>
        <location evidence="1">Cilium axoneme</location>
    </subcellularLocation>
</comment>
<evidence type="ECO:0000256" key="6">
    <source>
        <dbReference type="SAM" id="MobiDB-lite"/>
    </source>
</evidence>
<keyword evidence="3" id="KW-0969">Cilium</keyword>
<keyword evidence="8" id="KW-1185">Reference proteome</keyword>
<dbReference type="CDD" id="cd22963">
    <property type="entry name" value="DD_CrRSP4-like"/>
    <property type="match status" value="1"/>
</dbReference>
<dbReference type="InterPro" id="IPR006802">
    <property type="entry name" value="Radial_spoke"/>
</dbReference>
<dbReference type="OrthoDB" id="272202at2759"/>
<evidence type="ECO:0000313" key="7">
    <source>
        <dbReference type="EMBL" id="KND01845.1"/>
    </source>
</evidence>
<feature type="compositionally biased region" description="Acidic residues" evidence="6">
    <location>
        <begin position="426"/>
        <end position="447"/>
    </location>
</feature>
<dbReference type="EMBL" id="KQ257454">
    <property type="protein sequence ID" value="KND01845.1"/>
    <property type="molecule type" value="Genomic_DNA"/>
</dbReference>
<keyword evidence="4" id="KW-0206">Cytoskeleton</keyword>